<sequence length="194" mass="21242">MANTPNVPTKVLLGVHDVRETPPCLPETGNLSCGLVQVINIAEVLIHDAGIDIGLIRLTESARLREDHVYPICLPLYATLRMHMPVHVIITGWGITEKKTPSHILMKANSTVMKRGKTCPNDHEMCAGGVNLNTPCRGDTGGPYQAISKFGSSSSYVQYGIISDVPPDCLYPEKPSSGPLVAYYIDWILDRIEF</sequence>
<dbReference type="SMART" id="SM00020">
    <property type="entry name" value="Tryp_SPc"/>
    <property type="match status" value="1"/>
</dbReference>
<evidence type="ECO:0000313" key="11">
    <source>
        <dbReference type="Proteomes" id="UP000075886"/>
    </source>
</evidence>
<evidence type="ECO:0000256" key="7">
    <source>
        <dbReference type="ARBA" id="ARBA00023180"/>
    </source>
</evidence>
<reference evidence="10" key="2">
    <citation type="submission" date="2020-05" db="UniProtKB">
        <authorList>
            <consortium name="EnsemblMetazoa"/>
        </authorList>
    </citation>
    <scope>IDENTIFICATION</scope>
    <source>
        <strain evidence="10">FAR1</strain>
    </source>
</reference>
<evidence type="ECO:0000256" key="5">
    <source>
        <dbReference type="ARBA" id="ARBA00022859"/>
    </source>
</evidence>
<evidence type="ECO:0000313" key="10">
    <source>
        <dbReference type="EnsemblMetazoa" id="AFAF001786-PA"/>
    </source>
</evidence>
<evidence type="ECO:0000256" key="1">
    <source>
        <dbReference type="ARBA" id="ARBA00004613"/>
    </source>
</evidence>
<dbReference type="InterPro" id="IPR009003">
    <property type="entry name" value="Peptidase_S1_PA"/>
</dbReference>
<dbReference type="AlphaFoldDB" id="A0A182Q2H5"/>
<name>A0A182Q2H5_9DIPT</name>
<keyword evidence="6" id="KW-1015">Disulfide bond</keyword>
<evidence type="ECO:0000256" key="2">
    <source>
        <dbReference type="ARBA" id="ARBA00022525"/>
    </source>
</evidence>
<evidence type="ECO:0000259" key="9">
    <source>
        <dbReference type="PROSITE" id="PS50240"/>
    </source>
</evidence>
<keyword evidence="7" id="KW-0325">Glycoprotein</keyword>
<evidence type="ECO:0000256" key="6">
    <source>
        <dbReference type="ARBA" id="ARBA00023157"/>
    </source>
</evidence>
<dbReference type="PROSITE" id="PS50240">
    <property type="entry name" value="TRYPSIN_DOM"/>
    <property type="match status" value="1"/>
</dbReference>
<dbReference type="Proteomes" id="UP000075886">
    <property type="component" value="Unassembled WGS sequence"/>
</dbReference>
<keyword evidence="11" id="KW-1185">Reference proteome</keyword>
<accession>A0A182Q2H5</accession>
<comment type="similarity">
    <text evidence="8">Belongs to the peptidase S1 family. CLIP subfamily.</text>
</comment>
<evidence type="ECO:0000256" key="3">
    <source>
        <dbReference type="ARBA" id="ARBA00022588"/>
    </source>
</evidence>
<evidence type="ECO:0000256" key="4">
    <source>
        <dbReference type="ARBA" id="ARBA00022729"/>
    </source>
</evidence>
<organism evidence="10 11">
    <name type="scientific">Anopheles farauti</name>
    <dbReference type="NCBI Taxonomy" id="69004"/>
    <lineage>
        <taxon>Eukaryota</taxon>
        <taxon>Metazoa</taxon>
        <taxon>Ecdysozoa</taxon>
        <taxon>Arthropoda</taxon>
        <taxon>Hexapoda</taxon>
        <taxon>Insecta</taxon>
        <taxon>Pterygota</taxon>
        <taxon>Neoptera</taxon>
        <taxon>Endopterygota</taxon>
        <taxon>Diptera</taxon>
        <taxon>Nematocera</taxon>
        <taxon>Culicoidea</taxon>
        <taxon>Culicidae</taxon>
        <taxon>Anophelinae</taxon>
        <taxon>Anopheles</taxon>
    </lineage>
</organism>
<dbReference type="InterPro" id="IPR001254">
    <property type="entry name" value="Trypsin_dom"/>
</dbReference>
<dbReference type="Gene3D" id="2.40.10.10">
    <property type="entry name" value="Trypsin-like serine proteases"/>
    <property type="match status" value="2"/>
</dbReference>
<comment type="subcellular location">
    <subcellularLocation>
        <location evidence="1">Secreted</location>
    </subcellularLocation>
</comment>
<dbReference type="InterPro" id="IPR051487">
    <property type="entry name" value="Ser/Thr_Proteases_Immune/Dev"/>
</dbReference>
<dbReference type="STRING" id="69004.A0A182Q2H5"/>
<evidence type="ECO:0000256" key="8">
    <source>
        <dbReference type="ARBA" id="ARBA00024195"/>
    </source>
</evidence>
<dbReference type="GO" id="GO:0004252">
    <property type="term" value="F:serine-type endopeptidase activity"/>
    <property type="evidence" value="ECO:0007669"/>
    <property type="project" value="InterPro"/>
</dbReference>
<dbReference type="VEuPathDB" id="VectorBase:AFAF001786"/>
<feature type="domain" description="Peptidase S1" evidence="9">
    <location>
        <begin position="1"/>
        <end position="193"/>
    </location>
</feature>
<dbReference type="GO" id="GO:0006508">
    <property type="term" value="P:proteolysis"/>
    <property type="evidence" value="ECO:0007669"/>
    <property type="project" value="InterPro"/>
</dbReference>
<dbReference type="EnsemblMetazoa" id="AFAF001786-RA">
    <property type="protein sequence ID" value="AFAF001786-PA"/>
    <property type="gene ID" value="AFAF001786"/>
</dbReference>
<dbReference type="Pfam" id="PF00089">
    <property type="entry name" value="Trypsin"/>
    <property type="match status" value="1"/>
</dbReference>
<dbReference type="GO" id="GO:0045087">
    <property type="term" value="P:innate immune response"/>
    <property type="evidence" value="ECO:0007669"/>
    <property type="project" value="UniProtKB-KW"/>
</dbReference>
<proteinExistence type="inferred from homology"/>
<keyword evidence="5" id="KW-0391">Immunity</keyword>
<dbReference type="SUPFAM" id="SSF50494">
    <property type="entry name" value="Trypsin-like serine proteases"/>
    <property type="match status" value="1"/>
</dbReference>
<dbReference type="PANTHER" id="PTHR24256">
    <property type="entry name" value="TRYPTASE-RELATED"/>
    <property type="match status" value="1"/>
</dbReference>
<protein>
    <recommendedName>
        <fullName evidence="9">Peptidase S1 domain-containing protein</fullName>
    </recommendedName>
</protein>
<keyword evidence="4" id="KW-0732">Signal</keyword>
<dbReference type="GO" id="GO:0005576">
    <property type="term" value="C:extracellular region"/>
    <property type="evidence" value="ECO:0007669"/>
    <property type="project" value="UniProtKB-SubCell"/>
</dbReference>
<dbReference type="InterPro" id="IPR043504">
    <property type="entry name" value="Peptidase_S1_PA_chymotrypsin"/>
</dbReference>
<keyword evidence="3" id="KW-0399">Innate immunity</keyword>
<reference evidence="11" key="1">
    <citation type="submission" date="2014-01" db="EMBL/GenBank/DDBJ databases">
        <title>The Genome Sequence of Anopheles farauti FAR1 (V2).</title>
        <authorList>
            <consortium name="The Broad Institute Genomics Platform"/>
            <person name="Neafsey D.E."/>
            <person name="Besansky N."/>
            <person name="Howell P."/>
            <person name="Walton C."/>
            <person name="Young S.K."/>
            <person name="Zeng Q."/>
            <person name="Gargeya S."/>
            <person name="Fitzgerald M."/>
            <person name="Haas B."/>
            <person name="Abouelleil A."/>
            <person name="Allen A.W."/>
            <person name="Alvarado L."/>
            <person name="Arachchi H.M."/>
            <person name="Berlin A.M."/>
            <person name="Chapman S.B."/>
            <person name="Gainer-Dewar J."/>
            <person name="Goldberg J."/>
            <person name="Griggs A."/>
            <person name="Gujja S."/>
            <person name="Hansen M."/>
            <person name="Howarth C."/>
            <person name="Imamovic A."/>
            <person name="Ireland A."/>
            <person name="Larimer J."/>
            <person name="McCowan C."/>
            <person name="Murphy C."/>
            <person name="Pearson M."/>
            <person name="Poon T.W."/>
            <person name="Priest M."/>
            <person name="Roberts A."/>
            <person name="Saif S."/>
            <person name="Shea T."/>
            <person name="Sisk P."/>
            <person name="Sykes S."/>
            <person name="Wortman J."/>
            <person name="Nusbaum C."/>
            <person name="Birren B."/>
        </authorList>
    </citation>
    <scope>NUCLEOTIDE SEQUENCE [LARGE SCALE GENOMIC DNA]</scope>
    <source>
        <strain evidence="11">FAR1</strain>
    </source>
</reference>
<keyword evidence="2" id="KW-0964">Secreted</keyword>
<dbReference type="EMBL" id="AXCN02000263">
    <property type="status" value="NOT_ANNOTATED_CDS"/>
    <property type="molecule type" value="Genomic_DNA"/>
</dbReference>